<accession>A0AAW1SUK5</accession>
<feature type="non-terminal residue" evidence="3">
    <location>
        <position position="282"/>
    </location>
</feature>
<dbReference type="InterPro" id="IPR032675">
    <property type="entry name" value="LRR_dom_sf"/>
</dbReference>
<comment type="subcellular location">
    <subcellularLocation>
        <location evidence="1">Cytoplasm</location>
        <location evidence="1">Cytoskeleton</location>
        <location evidence="1">Cilium axoneme</location>
    </subcellularLocation>
</comment>
<evidence type="ECO:0000259" key="2">
    <source>
        <dbReference type="Pfam" id="PF25372"/>
    </source>
</evidence>
<name>A0AAW1SUK5_9CHLO</name>
<dbReference type="SUPFAM" id="SSF81383">
    <property type="entry name" value="F-box domain"/>
    <property type="match status" value="1"/>
</dbReference>
<dbReference type="Pfam" id="PF25372">
    <property type="entry name" value="DUF7885"/>
    <property type="match status" value="1"/>
</dbReference>
<dbReference type="InterPro" id="IPR006553">
    <property type="entry name" value="Leu-rich_rpt_Cys-con_subtyp"/>
</dbReference>
<dbReference type="EMBL" id="JALJOV010000995">
    <property type="protein sequence ID" value="KAK9856834.1"/>
    <property type="molecule type" value="Genomic_DNA"/>
</dbReference>
<dbReference type="PANTHER" id="PTHR13318">
    <property type="entry name" value="PARTNER OF PAIRED, ISOFORM B-RELATED"/>
    <property type="match status" value="1"/>
</dbReference>
<proteinExistence type="predicted"/>
<dbReference type="GO" id="GO:0031146">
    <property type="term" value="P:SCF-dependent proteasomal ubiquitin-dependent protein catabolic process"/>
    <property type="evidence" value="ECO:0007669"/>
    <property type="project" value="TreeGrafter"/>
</dbReference>
<reference evidence="3 4" key="1">
    <citation type="journal article" date="2024" name="Nat. Commun.">
        <title>Phylogenomics reveals the evolutionary origins of lichenization in chlorophyte algae.</title>
        <authorList>
            <person name="Puginier C."/>
            <person name="Libourel C."/>
            <person name="Otte J."/>
            <person name="Skaloud P."/>
            <person name="Haon M."/>
            <person name="Grisel S."/>
            <person name="Petersen M."/>
            <person name="Berrin J.G."/>
            <person name="Delaux P.M."/>
            <person name="Dal Grande F."/>
            <person name="Keller J."/>
        </authorList>
    </citation>
    <scope>NUCLEOTIDE SEQUENCE [LARGE SCALE GENOMIC DNA]</scope>
    <source>
        <strain evidence="3 4">SAG 2523</strain>
    </source>
</reference>
<dbReference type="GO" id="GO:0019005">
    <property type="term" value="C:SCF ubiquitin ligase complex"/>
    <property type="evidence" value="ECO:0007669"/>
    <property type="project" value="TreeGrafter"/>
</dbReference>
<evidence type="ECO:0000313" key="4">
    <source>
        <dbReference type="Proteomes" id="UP001485043"/>
    </source>
</evidence>
<dbReference type="InterPro" id="IPR036047">
    <property type="entry name" value="F-box-like_dom_sf"/>
</dbReference>
<dbReference type="GO" id="GO:0005930">
    <property type="term" value="C:axoneme"/>
    <property type="evidence" value="ECO:0007669"/>
    <property type="project" value="UniProtKB-SubCell"/>
</dbReference>
<feature type="domain" description="F-box/LRR-repeat protein 15-like leucin rich repeat" evidence="2">
    <location>
        <begin position="168"/>
        <end position="273"/>
    </location>
</feature>
<sequence length="282" mass="30648">MCEVLPQPRQSGLQDTSRFVHDFSGSNFYAALELLDRLRGLGLGSACEELAENLVLAPDTAAEPRRARLTQQKLAFSAPCDARRFSGPRGPSQKAACGWAQLPTDLLLQTFSQAGMSQAPLLAAAIACRSWQHALGHNTPQLSFAWCSQQPWLQVDGLVRGAALSFRDLQEISLVRCHGLTDEALGTLLRSQRRPHQVRVLDLSGCHQLTDSGLGSLVWQGRSLTHLHLSSCAELSDRTFALLGQCCPSLQHLGACGCERISDAGLTQLTQGTRRLWALNLG</sequence>
<dbReference type="SMART" id="SM00367">
    <property type="entry name" value="LRR_CC"/>
    <property type="match status" value="4"/>
</dbReference>
<protein>
    <recommendedName>
        <fullName evidence="2">F-box/LRR-repeat protein 15-like leucin rich repeat domain-containing protein</fullName>
    </recommendedName>
</protein>
<dbReference type="SUPFAM" id="SSF52047">
    <property type="entry name" value="RNI-like"/>
    <property type="match status" value="1"/>
</dbReference>
<gene>
    <name evidence="3" type="ORF">WJX84_000643</name>
</gene>
<organism evidence="3 4">
    <name type="scientific">Apatococcus fuscideae</name>
    <dbReference type="NCBI Taxonomy" id="2026836"/>
    <lineage>
        <taxon>Eukaryota</taxon>
        <taxon>Viridiplantae</taxon>
        <taxon>Chlorophyta</taxon>
        <taxon>core chlorophytes</taxon>
        <taxon>Trebouxiophyceae</taxon>
        <taxon>Chlorellales</taxon>
        <taxon>Chlorellaceae</taxon>
        <taxon>Apatococcus</taxon>
    </lineage>
</organism>
<dbReference type="InterPro" id="IPR057207">
    <property type="entry name" value="FBXL15_LRR"/>
</dbReference>
<dbReference type="AlphaFoldDB" id="A0AAW1SUK5"/>
<evidence type="ECO:0000256" key="1">
    <source>
        <dbReference type="ARBA" id="ARBA00004430"/>
    </source>
</evidence>
<evidence type="ECO:0000313" key="3">
    <source>
        <dbReference type="EMBL" id="KAK9856834.1"/>
    </source>
</evidence>
<dbReference type="Proteomes" id="UP001485043">
    <property type="component" value="Unassembled WGS sequence"/>
</dbReference>
<keyword evidence="4" id="KW-1185">Reference proteome</keyword>
<comment type="caution">
    <text evidence="3">The sequence shown here is derived from an EMBL/GenBank/DDBJ whole genome shotgun (WGS) entry which is preliminary data.</text>
</comment>
<dbReference type="Gene3D" id="3.80.10.10">
    <property type="entry name" value="Ribonuclease Inhibitor"/>
    <property type="match status" value="1"/>
</dbReference>